<protein>
    <submittedName>
        <fullName evidence="2">Uncharacterized protein</fullName>
    </submittedName>
</protein>
<comment type="caution">
    <text evidence="2">The sequence shown here is derived from an EMBL/GenBank/DDBJ whole genome shotgun (WGS) entry which is preliminary data.</text>
</comment>
<dbReference type="EMBL" id="JABBWG010000006">
    <property type="protein sequence ID" value="KAG1821839.1"/>
    <property type="molecule type" value="Genomic_DNA"/>
</dbReference>
<organism evidence="2 3">
    <name type="scientific">Suillus subaureus</name>
    <dbReference type="NCBI Taxonomy" id="48587"/>
    <lineage>
        <taxon>Eukaryota</taxon>
        <taxon>Fungi</taxon>
        <taxon>Dikarya</taxon>
        <taxon>Basidiomycota</taxon>
        <taxon>Agaricomycotina</taxon>
        <taxon>Agaricomycetes</taxon>
        <taxon>Agaricomycetidae</taxon>
        <taxon>Boletales</taxon>
        <taxon>Suillineae</taxon>
        <taxon>Suillaceae</taxon>
        <taxon>Suillus</taxon>
    </lineage>
</organism>
<gene>
    <name evidence="2" type="ORF">BJ212DRAFT_1477676</name>
</gene>
<keyword evidence="3" id="KW-1185">Reference proteome</keyword>
<dbReference type="AlphaFoldDB" id="A0A9P7EH77"/>
<dbReference type="RefSeq" id="XP_041196579.1">
    <property type="nucleotide sequence ID" value="XM_041339590.1"/>
</dbReference>
<sequence length="99" mass="10395">MAAALSSSALLSSSLAPPVSLVVSDQEFPDTVEDIVACTAATHPVAFDAQIPPIMGLPVYAGNGAIACLTPGPNLVFLQSAHKLHFWDLVQEYELYLLG</sequence>
<feature type="signal peptide" evidence="1">
    <location>
        <begin position="1"/>
        <end position="16"/>
    </location>
</feature>
<feature type="chain" id="PRO_5040222843" evidence="1">
    <location>
        <begin position="17"/>
        <end position="99"/>
    </location>
</feature>
<dbReference type="Proteomes" id="UP000807769">
    <property type="component" value="Unassembled WGS sequence"/>
</dbReference>
<reference evidence="2" key="1">
    <citation type="journal article" date="2020" name="New Phytol.">
        <title>Comparative genomics reveals dynamic genome evolution in host specialist ectomycorrhizal fungi.</title>
        <authorList>
            <person name="Lofgren L.A."/>
            <person name="Nguyen N.H."/>
            <person name="Vilgalys R."/>
            <person name="Ruytinx J."/>
            <person name="Liao H.L."/>
            <person name="Branco S."/>
            <person name="Kuo A."/>
            <person name="LaButti K."/>
            <person name="Lipzen A."/>
            <person name="Andreopoulos W."/>
            <person name="Pangilinan J."/>
            <person name="Riley R."/>
            <person name="Hundley H."/>
            <person name="Na H."/>
            <person name="Barry K."/>
            <person name="Grigoriev I.V."/>
            <person name="Stajich J.E."/>
            <person name="Kennedy P.G."/>
        </authorList>
    </citation>
    <scope>NUCLEOTIDE SEQUENCE</scope>
    <source>
        <strain evidence="2">MN1</strain>
    </source>
</reference>
<evidence type="ECO:0000313" key="3">
    <source>
        <dbReference type="Proteomes" id="UP000807769"/>
    </source>
</evidence>
<dbReference type="GeneID" id="64633606"/>
<name>A0A9P7EH77_9AGAM</name>
<keyword evidence="1" id="KW-0732">Signal</keyword>
<evidence type="ECO:0000313" key="2">
    <source>
        <dbReference type="EMBL" id="KAG1821839.1"/>
    </source>
</evidence>
<evidence type="ECO:0000256" key="1">
    <source>
        <dbReference type="SAM" id="SignalP"/>
    </source>
</evidence>
<accession>A0A9P7EH77</accession>
<proteinExistence type="predicted"/>